<dbReference type="Pfam" id="PF13747">
    <property type="entry name" value="DUF4164"/>
    <property type="match status" value="1"/>
</dbReference>
<evidence type="ECO:0000313" key="2">
    <source>
        <dbReference type="EMBL" id="BDV32958.1"/>
    </source>
</evidence>
<proteinExistence type="predicted"/>
<gene>
    <name evidence="2" type="ORF">SS37A_04870</name>
</gene>
<accession>A0ABN6VB67</accession>
<feature type="coiled-coil region" evidence="1">
    <location>
        <begin position="12"/>
        <end position="63"/>
    </location>
</feature>
<keyword evidence="3" id="KW-1185">Reference proteome</keyword>
<evidence type="ECO:0008006" key="4">
    <source>
        <dbReference type="Google" id="ProtNLM"/>
    </source>
</evidence>
<evidence type="ECO:0000313" key="3">
    <source>
        <dbReference type="Proteomes" id="UP001317629"/>
    </source>
</evidence>
<protein>
    <recommendedName>
        <fullName evidence="4">DUF4164 family protein</fullName>
    </recommendedName>
</protein>
<dbReference type="Proteomes" id="UP001317629">
    <property type="component" value="Chromosome"/>
</dbReference>
<reference evidence="2 3" key="1">
    <citation type="journal article" date="2023" name="Int. J. Syst. Evol. Microbiol.">
        <title>Methylocystis iwaonis sp. nov., a type II methane-oxidizing bacterium from surface soil of a rice paddy field in Japan, and emended description of the genus Methylocystis (ex Whittenbury et al. 1970) Bowman et al. 1993.</title>
        <authorList>
            <person name="Kaise H."/>
            <person name="Sawadogo J.B."/>
            <person name="Alam M.S."/>
            <person name="Ueno C."/>
            <person name="Dianou D."/>
            <person name="Shinjo R."/>
            <person name="Asakawa S."/>
        </authorList>
    </citation>
    <scope>NUCLEOTIDE SEQUENCE [LARGE SCALE GENOMIC DNA]</scope>
    <source>
        <strain evidence="2 3">SS37A-Re</strain>
    </source>
</reference>
<sequence>MTHSEKPAGKSAERLDQALGRLGAALDRLERSMAVKLEDDVSAAELEEELDIMQDDRGRLALELDAALAHVSALEKARDEVLRRLDDAGADVAAALGQASGAPVGE</sequence>
<dbReference type="RefSeq" id="WP_281930239.1">
    <property type="nucleotide sequence ID" value="NZ_AP027142.1"/>
</dbReference>
<dbReference type="InterPro" id="IPR025310">
    <property type="entry name" value="DUF4164"/>
</dbReference>
<name>A0ABN6VB67_9HYPH</name>
<keyword evidence="1" id="KW-0175">Coiled coil</keyword>
<organism evidence="2 3">
    <name type="scientific">Methylocystis iwaonis</name>
    <dbReference type="NCBI Taxonomy" id="2885079"/>
    <lineage>
        <taxon>Bacteria</taxon>
        <taxon>Pseudomonadati</taxon>
        <taxon>Pseudomonadota</taxon>
        <taxon>Alphaproteobacteria</taxon>
        <taxon>Hyphomicrobiales</taxon>
        <taxon>Methylocystaceae</taxon>
        <taxon>Methylocystis</taxon>
    </lineage>
</organism>
<dbReference type="EMBL" id="AP027142">
    <property type="protein sequence ID" value="BDV32958.1"/>
    <property type="molecule type" value="Genomic_DNA"/>
</dbReference>
<evidence type="ECO:0000256" key="1">
    <source>
        <dbReference type="SAM" id="Coils"/>
    </source>
</evidence>